<proteinExistence type="predicted"/>
<dbReference type="GO" id="GO:0016987">
    <property type="term" value="F:sigma factor activity"/>
    <property type="evidence" value="ECO:0007669"/>
    <property type="project" value="UniProtKB-KW"/>
</dbReference>
<comment type="caution">
    <text evidence="7">The sequence shown here is derived from an EMBL/GenBank/DDBJ whole genome shotgun (WGS) entry which is preliminary data.</text>
</comment>
<feature type="domain" description="RNA polymerase sigma-70 region 2" evidence="6">
    <location>
        <begin position="47"/>
        <end position="113"/>
    </location>
</feature>
<feature type="region of interest" description="Disordered" evidence="5">
    <location>
        <begin position="1"/>
        <end position="33"/>
    </location>
</feature>
<dbReference type="RefSeq" id="WP_184365605.1">
    <property type="nucleotide sequence ID" value="NZ_BAAAKM010000015.1"/>
</dbReference>
<dbReference type="Proteomes" id="UP000579647">
    <property type="component" value="Unassembled WGS sequence"/>
</dbReference>
<evidence type="ECO:0000313" key="7">
    <source>
        <dbReference type="EMBL" id="MBB5492034.1"/>
    </source>
</evidence>
<dbReference type="NCBIfam" id="TIGR02937">
    <property type="entry name" value="sigma70-ECF"/>
    <property type="match status" value="1"/>
</dbReference>
<organism evidence="7 8">
    <name type="scientific">Nocardiopsis metallicus</name>
    <dbReference type="NCBI Taxonomy" id="179819"/>
    <lineage>
        <taxon>Bacteria</taxon>
        <taxon>Bacillati</taxon>
        <taxon>Actinomycetota</taxon>
        <taxon>Actinomycetes</taxon>
        <taxon>Streptosporangiales</taxon>
        <taxon>Nocardiopsidaceae</taxon>
        <taxon>Nocardiopsis</taxon>
    </lineage>
</organism>
<dbReference type="PANTHER" id="PTHR43133:SF8">
    <property type="entry name" value="RNA POLYMERASE SIGMA FACTOR HI_1459-RELATED"/>
    <property type="match status" value="1"/>
</dbReference>
<dbReference type="InterPro" id="IPR014284">
    <property type="entry name" value="RNA_pol_sigma-70_dom"/>
</dbReference>
<keyword evidence="3" id="KW-0238">DNA-binding</keyword>
<keyword evidence="2" id="KW-0731">Sigma factor</keyword>
<dbReference type="InterPro" id="IPR039425">
    <property type="entry name" value="RNA_pol_sigma-70-like"/>
</dbReference>
<evidence type="ECO:0000259" key="6">
    <source>
        <dbReference type="Pfam" id="PF04542"/>
    </source>
</evidence>
<dbReference type="Pfam" id="PF04542">
    <property type="entry name" value="Sigma70_r2"/>
    <property type="match status" value="1"/>
</dbReference>
<dbReference type="Gene3D" id="1.10.1740.10">
    <property type="match status" value="1"/>
</dbReference>
<dbReference type="GO" id="GO:0006352">
    <property type="term" value="P:DNA-templated transcription initiation"/>
    <property type="evidence" value="ECO:0007669"/>
    <property type="project" value="InterPro"/>
</dbReference>
<accession>A0A840W7L9</accession>
<protein>
    <submittedName>
        <fullName evidence="7">RNA polymerase sigma factor (Sigma-70 family)</fullName>
    </submittedName>
</protein>
<reference evidence="7 8" key="1">
    <citation type="submission" date="2020-08" db="EMBL/GenBank/DDBJ databases">
        <title>Sequencing the genomes of 1000 actinobacteria strains.</title>
        <authorList>
            <person name="Klenk H.-P."/>
        </authorList>
    </citation>
    <scope>NUCLEOTIDE SEQUENCE [LARGE SCALE GENOMIC DNA]</scope>
    <source>
        <strain evidence="7 8">DSM 44598</strain>
    </source>
</reference>
<keyword evidence="1" id="KW-0805">Transcription regulation</keyword>
<evidence type="ECO:0000256" key="2">
    <source>
        <dbReference type="ARBA" id="ARBA00023082"/>
    </source>
</evidence>
<dbReference type="AlphaFoldDB" id="A0A840W7L9"/>
<name>A0A840W7L9_9ACTN</name>
<dbReference type="InterPro" id="IPR007627">
    <property type="entry name" value="RNA_pol_sigma70_r2"/>
</dbReference>
<keyword evidence="8" id="KW-1185">Reference proteome</keyword>
<gene>
    <name evidence="7" type="ORF">HNR07_003171</name>
</gene>
<evidence type="ECO:0000313" key="8">
    <source>
        <dbReference type="Proteomes" id="UP000579647"/>
    </source>
</evidence>
<evidence type="ECO:0000256" key="3">
    <source>
        <dbReference type="ARBA" id="ARBA00023125"/>
    </source>
</evidence>
<dbReference type="SUPFAM" id="SSF88946">
    <property type="entry name" value="Sigma2 domain of RNA polymerase sigma factors"/>
    <property type="match status" value="1"/>
</dbReference>
<evidence type="ECO:0000256" key="1">
    <source>
        <dbReference type="ARBA" id="ARBA00023015"/>
    </source>
</evidence>
<dbReference type="PANTHER" id="PTHR43133">
    <property type="entry name" value="RNA POLYMERASE ECF-TYPE SIGMA FACTO"/>
    <property type="match status" value="1"/>
</dbReference>
<feature type="region of interest" description="Disordered" evidence="5">
    <location>
        <begin position="106"/>
        <end position="132"/>
    </location>
</feature>
<dbReference type="InterPro" id="IPR013325">
    <property type="entry name" value="RNA_pol_sigma_r2"/>
</dbReference>
<evidence type="ECO:0000256" key="5">
    <source>
        <dbReference type="SAM" id="MobiDB-lite"/>
    </source>
</evidence>
<feature type="compositionally biased region" description="Pro residues" evidence="5">
    <location>
        <begin position="11"/>
        <end position="22"/>
    </location>
</feature>
<dbReference type="GO" id="GO:0003677">
    <property type="term" value="F:DNA binding"/>
    <property type="evidence" value="ECO:0007669"/>
    <property type="project" value="UniProtKB-KW"/>
</dbReference>
<keyword evidence="4" id="KW-0804">Transcription</keyword>
<sequence length="195" mass="22328">MPVPATTGPEHSPPPEQSPAPDPSSLSDTELVRAAREGSADAWEAIVDRYLSLVNGIARSYRLSQQDREDATQTVWLTLNQNLTRLHSPQQLAAWLHRTTRSACNRQRAQRQRFPPIDPQDLDERPQCQDGPEDQYLAKETHTELFQAIRELPDPADRRVAQQYLDDSPDAAPISHRTSARERRRLIRQLRRSLR</sequence>
<dbReference type="EMBL" id="JACHDO010000001">
    <property type="protein sequence ID" value="MBB5492034.1"/>
    <property type="molecule type" value="Genomic_DNA"/>
</dbReference>
<evidence type="ECO:0000256" key="4">
    <source>
        <dbReference type="ARBA" id="ARBA00023163"/>
    </source>
</evidence>